<evidence type="ECO:0000313" key="1">
    <source>
        <dbReference type="EMBL" id="KKP32921.1"/>
    </source>
</evidence>
<comment type="caution">
    <text evidence="1">The sequence shown here is derived from an EMBL/GenBank/DDBJ whole genome shotgun (WGS) entry which is preliminary data.</text>
</comment>
<dbReference type="PATRIC" id="fig|1618475.3.peg.557"/>
<accession>A0A0F9Z2Q9</accession>
<organism evidence="1 2">
    <name type="scientific">Candidatus Roizmanbacteria bacterium GW2011_GWA2_32_13</name>
    <dbReference type="NCBI Taxonomy" id="1618475"/>
    <lineage>
        <taxon>Bacteria</taxon>
        <taxon>Candidatus Roizmaniibacteriota</taxon>
    </lineage>
</organism>
<gene>
    <name evidence="1" type="ORF">UR23_C0052G0003</name>
</gene>
<dbReference type="AlphaFoldDB" id="A0A0F9Z2Q9"/>
<reference evidence="1 2" key="1">
    <citation type="journal article" date="2015" name="Nature">
        <title>rRNA introns, odd ribosomes, and small enigmatic genomes across a large radiation of phyla.</title>
        <authorList>
            <person name="Brown C.T."/>
            <person name="Hug L.A."/>
            <person name="Thomas B.C."/>
            <person name="Sharon I."/>
            <person name="Castelle C.J."/>
            <person name="Singh A."/>
            <person name="Wilkins M.J."/>
            <person name="Williams K.H."/>
            <person name="Banfield J.F."/>
        </authorList>
    </citation>
    <scope>NUCLEOTIDE SEQUENCE [LARGE SCALE GENOMIC DNA]</scope>
</reference>
<name>A0A0F9Z2Q9_9BACT</name>
<dbReference type="Proteomes" id="UP000034349">
    <property type="component" value="Unassembled WGS sequence"/>
</dbReference>
<dbReference type="EMBL" id="LBOK01000052">
    <property type="protein sequence ID" value="KKP32921.1"/>
    <property type="molecule type" value="Genomic_DNA"/>
</dbReference>
<evidence type="ECO:0000313" key="2">
    <source>
        <dbReference type="Proteomes" id="UP000034349"/>
    </source>
</evidence>
<proteinExistence type="predicted"/>
<sequence length="202" mass="23556">MSNDLKIPCPTKFEVKKYLAIWDKEPNFYKPEAALIRLFKDYRPNRNISTILAKVYALNDAFGTAIFWQIPIAEHIEKQEIDEGLYAGDLSVVDNIKVGHGIKTSGGRERKFYSFATKYCSFHNLEKYPMFDSNVKRALICFKKNCKRFTFNNEDLIKYNKFVGIIENFNEVFDLSSSFRDVDKYLYLVGRKLNPNSPENKS</sequence>
<protein>
    <submittedName>
        <fullName evidence="1">Uncharacterized protein</fullName>
    </submittedName>
</protein>